<keyword evidence="2" id="KW-1133">Transmembrane helix</keyword>
<sequence>MATGLQVLPLAFSLLSSSSSSSSTPLNSQCPRKRTHTLNLKCYALPYARNSPGFTLTYDPNDPFVRKLASVPAEPLAGRDQSSDHLPFLDLFTPTKVMSAAGTAESAPSSDPEVGEFSANSPPDPSDDMETKLFYHRVVYIGMPLVSIISELVVAQLLYLQADSNRPIYMYINSTGTTRADGQPDSYLRWSFCGEPHKNILSQG</sequence>
<dbReference type="GO" id="GO:0006515">
    <property type="term" value="P:protein quality control for misfolded or incompletely synthesized proteins"/>
    <property type="evidence" value="ECO:0007669"/>
    <property type="project" value="TreeGrafter"/>
</dbReference>
<feature type="chain" id="PRO_5040514029" description="ATP-dependent Clp protease proteolytic subunit" evidence="3">
    <location>
        <begin position="24"/>
        <end position="204"/>
    </location>
</feature>
<organism evidence="4 5">
    <name type="scientific">Turnera subulata</name>
    <dbReference type="NCBI Taxonomy" id="218843"/>
    <lineage>
        <taxon>Eukaryota</taxon>
        <taxon>Viridiplantae</taxon>
        <taxon>Streptophyta</taxon>
        <taxon>Embryophyta</taxon>
        <taxon>Tracheophyta</taxon>
        <taxon>Spermatophyta</taxon>
        <taxon>Magnoliopsida</taxon>
        <taxon>eudicotyledons</taxon>
        <taxon>Gunneridae</taxon>
        <taxon>Pentapetalae</taxon>
        <taxon>rosids</taxon>
        <taxon>fabids</taxon>
        <taxon>Malpighiales</taxon>
        <taxon>Passifloraceae</taxon>
        <taxon>Turnera</taxon>
    </lineage>
</organism>
<keyword evidence="2" id="KW-0472">Membrane</keyword>
<feature type="region of interest" description="Disordered" evidence="1">
    <location>
        <begin position="100"/>
        <end position="126"/>
    </location>
</feature>
<dbReference type="OrthoDB" id="2017408at2759"/>
<dbReference type="GO" id="GO:0004176">
    <property type="term" value="F:ATP-dependent peptidase activity"/>
    <property type="evidence" value="ECO:0007669"/>
    <property type="project" value="TreeGrafter"/>
</dbReference>
<dbReference type="SUPFAM" id="SSF52096">
    <property type="entry name" value="ClpP/crotonase"/>
    <property type="match status" value="1"/>
</dbReference>
<dbReference type="InterPro" id="IPR029045">
    <property type="entry name" value="ClpP/crotonase-like_dom_sf"/>
</dbReference>
<evidence type="ECO:0000256" key="2">
    <source>
        <dbReference type="SAM" id="Phobius"/>
    </source>
</evidence>
<keyword evidence="3" id="KW-0732">Signal</keyword>
<evidence type="ECO:0000313" key="5">
    <source>
        <dbReference type="Proteomes" id="UP001141552"/>
    </source>
</evidence>
<reference evidence="4" key="2">
    <citation type="journal article" date="2023" name="Plants (Basel)">
        <title>Annotation of the Turnera subulata (Passifloraceae) Draft Genome Reveals the S-Locus Evolved after the Divergence of Turneroideae from Passifloroideae in a Stepwise Manner.</title>
        <authorList>
            <person name="Henning P.M."/>
            <person name="Roalson E.H."/>
            <person name="Mir W."/>
            <person name="McCubbin A.G."/>
            <person name="Shore J.S."/>
        </authorList>
    </citation>
    <scope>NUCLEOTIDE SEQUENCE</scope>
    <source>
        <strain evidence="4">F60SS</strain>
    </source>
</reference>
<dbReference type="GO" id="GO:0004252">
    <property type="term" value="F:serine-type endopeptidase activity"/>
    <property type="evidence" value="ECO:0007669"/>
    <property type="project" value="TreeGrafter"/>
</dbReference>
<protein>
    <recommendedName>
        <fullName evidence="6">ATP-dependent Clp protease proteolytic subunit</fullName>
    </recommendedName>
</protein>
<reference evidence="4" key="1">
    <citation type="submission" date="2022-02" db="EMBL/GenBank/DDBJ databases">
        <authorList>
            <person name="Henning P.M."/>
            <person name="McCubbin A.G."/>
            <person name="Shore J.S."/>
        </authorList>
    </citation>
    <scope>NUCLEOTIDE SEQUENCE</scope>
    <source>
        <strain evidence="4">F60SS</strain>
        <tissue evidence="4">Leaves</tissue>
    </source>
</reference>
<dbReference type="AlphaFoldDB" id="A0A9Q0FEB5"/>
<accession>A0A9Q0FEB5</accession>
<dbReference type="GO" id="GO:0051117">
    <property type="term" value="F:ATPase binding"/>
    <property type="evidence" value="ECO:0007669"/>
    <property type="project" value="TreeGrafter"/>
</dbReference>
<evidence type="ECO:0008006" key="6">
    <source>
        <dbReference type="Google" id="ProtNLM"/>
    </source>
</evidence>
<dbReference type="PANTHER" id="PTHR10381:SF6">
    <property type="entry name" value="ATP-DEPENDENT CLP PROTEASE PROTEOLYTIC SUBUNIT-RELATED PROTEIN 3, CHLOROPLASTIC"/>
    <property type="match status" value="1"/>
</dbReference>
<dbReference type="Pfam" id="PF00574">
    <property type="entry name" value="CLP_protease"/>
    <property type="match status" value="1"/>
</dbReference>
<gene>
    <name evidence="4" type="ORF">Tsubulata_045223</name>
</gene>
<feature type="transmembrane region" description="Helical" evidence="2">
    <location>
        <begin position="138"/>
        <end position="160"/>
    </location>
</feature>
<proteinExistence type="predicted"/>
<keyword evidence="5" id="KW-1185">Reference proteome</keyword>
<evidence type="ECO:0000313" key="4">
    <source>
        <dbReference type="EMBL" id="KAJ4828772.1"/>
    </source>
</evidence>
<name>A0A9Q0FEB5_9ROSI</name>
<dbReference type="InterPro" id="IPR023562">
    <property type="entry name" value="ClpP/TepA"/>
</dbReference>
<evidence type="ECO:0000256" key="1">
    <source>
        <dbReference type="SAM" id="MobiDB-lite"/>
    </source>
</evidence>
<dbReference type="EMBL" id="JAKUCV010006084">
    <property type="protein sequence ID" value="KAJ4828772.1"/>
    <property type="molecule type" value="Genomic_DNA"/>
</dbReference>
<feature type="signal peptide" evidence="3">
    <location>
        <begin position="1"/>
        <end position="23"/>
    </location>
</feature>
<dbReference type="Gene3D" id="3.90.226.10">
    <property type="entry name" value="2-enoyl-CoA Hydratase, Chain A, domain 1"/>
    <property type="match status" value="1"/>
</dbReference>
<keyword evidence="2" id="KW-0812">Transmembrane</keyword>
<dbReference type="Proteomes" id="UP001141552">
    <property type="component" value="Unassembled WGS sequence"/>
</dbReference>
<comment type="caution">
    <text evidence="4">The sequence shown here is derived from an EMBL/GenBank/DDBJ whole genome shotgun (WGS) entry which is preliminary data.</text>
</comment>
<evidence type="ECO:0000256" key="3">
    <source>
        <dbReference type="SAM" id="SignalP"/>
    </source>
</evidence>
<dbReference type="PANTHER" id="PTHR10381">
    <property type="entry name" value="ATP-DEPENDENT CLP PROTEASE PROTEOLYTIC SUBUNIT"/>
    <property type="match status" value="1"/>
</dbReference>
<dbReference type="GO" id="GO:0009368">
    <property type="term" value="C:endopeptidase Clp complex"/>
    <property type="evidence" value="ECO:0007669"/>
    <property type="project" value="TreeGrafter"/>
</dbReference>